<dbReference type="InterPro" id="IPR038763">
    <property type="entry name" value="DHH_sf"/>
</dbReference>
<dbReference type="Gene3D" id="3.90.1640.10">
    <property type="entry name" value="inorganic pyrophosphatase (n-terminal core)"/>
    <property type="match status" value="1"/>
</dbReference>
<name>A0A2H0BJA0_9BACT</name>
<comment type="caution">
    <text evidence="1">The sequence shown here is derived from an EMBL/GenBank/DDBJ whole genome shotgun (WGS) entry which is preliminary data.</text>
</comment>
<dbReference type="SUPFAM" id="SSF64182">
    <property type="entry name" value="DHH phosphoesterases"/>
    <property type="match status" value="1"/>
</dbReference>
<dbReference type="EMBL" id="PCSV01000036">
    <property type="protein sequence ID" value="PIP57078.1"/>
    <property type="molecule type" value="Genomic_DNA"/>
</dbReference>
<proteinExistence type="predicted"/>
<organism evidence="1 2">
    <name type="scientific">Candidatus Woesebacteria bacterium CG22_combo_CG10-13_8_21_14_all_45_10</name>
    <dbReference type="NCBI Taxonomy" id="1975060"/>
    <lineage>
        <taxon>Bacteria</taxon>
        <taxon>Candidatus Woeseibacteriota</taxon>
    </lineage>
</organism>
<evidence type="ECO:0000313" key="1">
    <source>
        <dbReference type="EMBL" id="PIP57078.1"/>
    </source>
</evidence>
<dbReference type="Proteomes" id="UP000230759">
    <property type="component" value="Unassembled WGS sequence"/>
</dbReference>
<protein>
    <submittedName>
        <fullName evidence="1">Uncharacterized protein</fullName>
    </submittedName>
</protein>
<dbReference type="AlphaFoldDB" id="A0A2H0BJA0"/>
<reference evidence="1 2" key="1">
    <citation type="submission" date="2017-09" db="EMBL/GenBank/DDBJ databases">
        <title>Depth-based differentiation of microbial function through sediment-hosted aquifers and enrichment of novel symbionts in the deep terrestrial subsurface.</title>
        <authorList>
            <person name="Probst A.J."/>
            <person name="Ladd B."/>
            <person name="Jarett J.K."/>
            <person name="Geller-Mcgrath D.E."/>
            <person name="Sieber C.M."/>
            <person name="Emerson J.B."/>
            <person name="Anantharaman K."/>
            <person name="Thomas B.C."/>
            <person name="Malmstrom R."/>
            <person name="Stieglmeier M."/>
            <person name="Klingl A."/>
            <person name="Woyke T."/>
            <person name="Ryan C.M."/>
            <person name="Banfield J.F."/>
        </authorList>
    </citation>
    <scope>NUCLEOTIDE SEQUENCE [LARGE SCALE GENOMIC DNA]</scope>
    <source>
        <strain evidence="1">CG22_combo_CG10-13_8_21_14_all_45_10</strain>
    </source>
</reference>
<evidence type="ECO:0000313" key="2">
    <source>
        <dbReference type="Proteomes" id="UP000230759"/>
    </source>
</evidence>
<accession>A0A2H0BJA0</accession>
<sequence>MNNDLASLVASANSILITLPDKPSFDEVAAGLAFYLSLKAAKETNIFCSSPMVVEFNRLIGVDKISGEMGNKNLTITFDKYPAENIERVSADVDGAEFKLTVIPKVGFTPPAKNQVLLGFSGVAVDLVTMIGGKDLSQFSALASSGLAGAKLVHIGVEPLAPVPERVIFSLVQPASSVSEVAAVLIKGSGFLLDADIATNLIAGIEEASGHLRGPEVTADTFDMFAQLLRSGGQRLEKGVAVAKKPAFVGVIPGQPARAADIATTPAVPKDWFEPKIYKGTSVS</sequence>
<gene>
    <name evidence="1" type="ORF">COX04_01460</name>
</gene>